<accession>U4LDY3</accession>
<sequence>MAIQTGPKTGEIHHAYLEIGPCQAFDKMGAQAIDYKIFRGNCQAYSDFRCTEEIFVLNAGKWLQPPGQKKVLIDVGS</sequence>
<reference evidence="1 2" key="1">
    <citation type="journal article" date="2013" name="PLoS Genet.">
        <title>The genome and development-dependent transcriptomes of Pyronema confluens: a window into fungal evolution.</title>
        <authorList>
            <person name="Traeger S."/>
            <person name="Altegoer F."/>
            <person name="Freitag M."/>
            <person name="Gabaldon T."/>
            <person name="Kempken F."/>
            <person name="Kumar A."/>
            <person name="Marcet-Houben M."/>
            <person name="Poggeler S."/>
            <person name="Stajich J.E."/>
            <person name="Nowrousian M."/>
        </authorList>
    </citation>
    <scope>NUCLEOTIDE SEQUENCE [LARGE SCALE GENOMIC DNA]</scope>
    <source>
        <strain evidence="2">CBS 100304</strain>
        <tissue evidence="1">Vegetative mycelium</tissue>
    </source>
</reference>
<dbReference type="EMBL" id="HF935354">
    <property type="protein sequence ID" value="CCX29742.1"/>
    <property type="molecule type" value="Genomic_DNA"/>
</dbReference>
<evidence type="ECO:0000313" key="1">
    <source>
        <dbReference type="EMBL" id="CCX29742.1"/>
    </source>
</evidence>
<organism evidence="1 2">
    <name type="scientific">Pyronema omphalodes (strain CBS 100304)</name>
    <name type="common">Pyronema confluens</name>
    <dbReference type="NCBI Taxonomy" id="1076935"/>
    <lineage>
        <taxon>Eukaryota</taxon>
        <taxon>Fungi</taxon>
        <taxon>Dikarya</taxon>
        <taxon>Ascomycota</taxon>
        <taxon>Pezizomycotina</taxon>
        <taxon>Pezizomycetes</taxon>
        <taxon>Pezizales</taxon>
        <taxon>Pyronemataceae</taxon>
        <taxon>Pyronema</taxon>
    </lineage>
</organism>
<dbReference type="AlphaFoldDB" id="U4LDY3"/>
<dbReference type="Proteomes" id="UP000018144">
    <property type="component" value="Unassembled WGS sequence"/>
</dbReference>
<name>U4LDY3_PYROM</name>
<protein>
    <submittedName>
        <fullName evidence="1">Uncharacterized protein</fullName>
    </submittedName>
</protein>
<keyword evidence="2" id="KW-1185">Reference proteome</keyword>
<gene>
    <name evidence="1" type="ORF">PCON_07068</name>
</gene>
<evidence type="ECO:0000313" key="2">
    <source>
        <dbReference type="Proteomes" id="UP000018144"/>
    </source>
</evidence>
<proteinExistence type="predicted"/>